<name>A0A0J8AX33_9SPHN</name>
<gene>
    <name evidence="1" type="ORF">V473_05780</name>
</gene>
<accession>A0A0J8AX33</accession>
<proteinExistence type="predicted"/>
<dbReference type="Proteomes" id="UP000052232">
    <property type="component" value="Unassembled WGS sequence"/>
</dbReference>
<dbReference type="PATRIC" id="fig|1420583.3.peg.1164"/>
<protein>
    <submittedName>
        <fullName evidence="1">Uncharacterized protein</fullName>
    </submittedName>
</protein>
<comment type="caution">
    <text evidence="1">The sequence shown here is derived from an EMBL/GenBank/DDBJ whole genome shotgun (WGS) entry which is preliminary data.</text>
</comment>
<reference evidence="1 2" key="1">
    <citation type="journal article" date="2015" name="G3 (Bethesda)">
        <title>Insights into Ongoing Evolution of the Hexachlorocyclohexane Catabolic Pathway from Comparative Genomics of Ten Sphingomonadaceae Strains.</title>
        <authorList>
            <person name="Pearce S.L."/>
            <person name="Oakeshott J.G."/>
            <person name="Pandey G."/>
        </authorList>
    </citation>
    <scope>NUCLEOTIDE SEQUENCE [LARGE SCALE GENOMIC DNA]</scope>
    <source>
        <strain evidence="1 2">LL01</strain>
    </source>
</reference>
<keyword evidence="2" id="KW-1185">Reference proteome</keyword>
<dbReference type="AlphaFoldDB" id="A0A0J8AX33"/>
<organism evidence="1 2">
    <name type="scientific">Sphingobium cupriresistens LL01</name>
    <dbReference type="NCBI Taxonomy" id="1420583"/>
    <lineage>
        <taxon>Bacteria</taxon>
        <taxon>Pseudomonadati</taxon>
        <taxon>Pseudomonadota</taxon>
        <taxon>Alphaproteobacteria</taxon>
        <taxon>Sphingomonadales</taxon>
        <taxon>Sphingomonadaceae</taxon>
        <taxon>Sphingobium</taxon>
    </lineage>
</organism>
<evidence type="ECO:0000313" key="2">
    <source>
        <dbReference type="Proteomes" id="UP000052232"/>
    </source>
</evidence>
<evidence type="ECO:0000313" key="1">
    <source>
        <dbReference type="EMBL" id="KMS58740.1"/>
    </source>
</evidence>
<sequence length="170" mass="18631">MLPNIDLRIANMIKALEQVVLPALPRDQRLARDQAMLVAGHLRMMGEQWKSALRYEQVALDDLQGLARQLLPAASALLADDLKAALAMAQACDRASVTAIERANIDLGHAVDAVILGGTDHAPLPPASIDALLDYALRHARRERSWFKANRLDPDQNDLPDLETMLADAD</sequence>
<dbReference type="STRING" id="1420583.V473_05780"/>
<dbReference type="EMBL" id="JACT01000001">
    <property type="protein sequence ID" value="KMS58740.1"/>
    <property type="molecule type" value="Genomic_DNA"/>
</dbReference>
<dbReference type="RefSeq" id="WP_066601348.1">
    <property type="nucleotide sequence ID" value="NZ_KQ130434.1"/>
</dbReference>